<gene>
    <name evidence="3" type="ORF">EC9_40860</name>
</gene>
<feature type="compositionally biased region" description="Basic and acidic residues" evidence="1">
    <location>
        <begin position="568"/>
        <end position="577"/>
    </location>
</feature>
<keyword evidence="2" id="KW-0472">Membrane</keyword>
<dbReference type="Proteomes" id="UP000319557">
    <property type="component" value="Chromosome"/>
</dbReference>
<keyword evidence="2" id="KW-1133">Transmembrane helix</keyword>
<reference evidence="3 4" key="1">
    <citation type="submission" date="2019-02" db="EMBL/GenBank/DDBJ databases">
        <title>Deep-cultivation of Planctomycetes and their phenomic and genomic characterization uncovers novel biology.</title>
        <authorList>
            <person name="Wiegand S."/>
            <person name="Jogler M."/>
            <person name="Boedeker C."/>
            <person name="Pinto D."/>
            <person name="Vollmers J."/>
            <person name="Rivas-Marin E."/>
            <person name="Kohn T."/>
            <person name="Peeters S.H."/>
            <person name="Heuer A."/>
            <person name="Rast P."/>
            <person name="Oberbeckmann S."/>
            <person name="Bunk B."/>
            <person name="Jeske O."/>
            <person name="Meyerdierks A."/>
            <person name="Storesund J.E."/>
            <person name="Kallscheuer N."/>
            <person name="Luecker S."/>
            <person name="Lage O.M."/>
            <person name="Pohl T."/>
            <person name="Merkel B.J."/>
            <person name="Hornburger P."/>
            <person name="Mueller R.-W."/>
            <person name="Bruemmer F."/>
            <person name="Labrenz M."/>
            <person name="Spormann A.M."/>
            <person name="Op den Camp H."/>
            <person name="Overmann J."/>
            <person name="Amann R."/>
            <person name="Jetten M.S.M."/>
            <person name="Mascher T."/>
            <person name="Medema M.H."/>
            <person name="Devos D.P."/>
            <person name="Kaster A.-K."/>
            <person name="Ovreas L."/>
            <person name="Rohde M."/>
            <person name="Galperin M.Y."/>
            <person name="Jogler C."/>
        </authorList>
    </citation>
    <scope>NUCLEOTIDE SEQUENCE [LARGE SCALE GENOMIC DNA]</scope>
    <source>
        <strain evidence="3 4">EC9</strain>
    </source>
</reference>
<accession>A0A517M4U3</accession>
<dbReference type="OrthoDB" id="273477at2"/>
<dbReference type="RefSeq" id="WP_145347820.1">
    <property type="nucleotide sequence ID" value="NZ_CP036261.1"/>
</dbReference>
<dbReference type="PANTHER" id="PTHR32432:SF3">
    <property type="entry name" value="ETHANOLAMINE UTILIZATION PROTEIN EUTJ"/>
    <property type="match status" value="1"/>
</dbReference>
<dbReference type="InterPro" id="IPR050696">
    <property type="entry name" value="FtsA/MreB"/>
</dbReference>
<protein>
    <submittedName>
        <fullName evidence="3">Competence protein A</fullName>
    </submittedName>
</protein>
<keyword evidence="4" id="KW-1185">Reference proteome</keyword>
<dbReference type="KEGG" id="ruv:EC9_40860"/>
<evidence type="ECO:0000313" key="3">
    <source>
        <dbReference type="EMBL" id="QDS89885.1"/>
    </source>
</evidence>
<dbReference type="PANTHER" id="PTHR32432">
    <property type="entry name" value="CELL DIVISION PROTEIN FTSA-RELATED"/>
    <property type="match status" value="1"/>
</dbReference>
<dbReference type="Gene3D" id="3.30.420.40">
    <property type="match status" value="2"/>
</dbReference>
<organism evidence="3 4">
    <name type="scientific">Rosistilla ulvae</name>
    <dbReference type="NCBI Taxonomy" id="1930277"/>
    <lineage>
        <taxon>Bacteria</taxon>
        <taxon>Pseudomonadati</taxon>
        <taxon>Planctomycetota</taxon>
        <taxon>Planctomycetia</taxon>
        <taxon>Pirellulales</taxon>
        <taxon>Pirellulaceae</taxon>
        <taxon>Rosistilla</taxon>
    </lineage>
</organism>
<evidence type="ECO:0000256" key="2">
    <source>
        <dbReference type="SAM" id="Phobius"/>
    </source>
</evidence>
<evidence type="ECO:0000256" key="1">
    <source>
        <dbReference type="SAM" id="MobiDB-lite"/>
    </source>
</evidence>
<proteinExistence type="predicted"/>
<dbReference type="EMBL" id="CP036261">
    <property type="protein sequence ID" value="QDS89885.1"/>
    <property type="molecule type" value="Genomic_DNA"/>
</dbReference>
<name>A0A517M4U3_9BACT</name>
<sequence length="577" mass="62085">MAKQLAIEWDDNEIRVVAARPRGNRFVVTDVFTVDISGAKSDAIGKQLADALAERGLQKLPTLVAIGRGRAELRQLSLPAIPDEELPDVVRFQAVRQFAAAGERAAIDYLPIARSETAVEVAAAALAPEHIDEIRRVCAPSELQLQRIVLRPTAAAALFQLLKQPDSGETILIDTLADEVDLIVMRGKTPAFLRSVRVPTDEQARLRTIVNETRRSLMAVRRDGSNSSQRQIIVWGNPAFHTELRQQLTEQLGIEAKSVDPFSLVETPAELPNGMPQHVGRFAPLLGLLEGDVLKGQGLIDFLNPRRPPEPKSNRDRYALYGGLAAALVLLIGWLAWSQLSRLDAKYQQTLVASNDLNDAVAAAQISKANLARIDQFLDGDVFMLGELAYLSENLGPAEQMRIEQLTVAADPRGGATMAIKGVAREPAAVIAMESQLRDADHAVTGDGVKSDPRNETFKFQFNDTIRIPAASVREQRLAAPVATDTSEPKAAAADVKASPAKTEEPSAAEADTTPEGSGEEESTTTEAATPANDSEQADPAAGESNADESETEETKADASDSDASESDESKSDEVSA</sequence>
<feature type="region of interest" description="Disordered" evidence="1">
    <location>
        <begin position="479"/>
        <end position="577"/>
    </location>
</feature>
<feature type="compositionally biased region" description="Low complexity" evidence="1">
    <location>
        <begin position="490"/>
        <end position="501"/>
    </location>
</feature>
<evidence type="ECO:0000313" key="4">
    <source>
        <dbReference type="Proteomes" id="UP000319557"/>
    </source>
</evidence>
<dbReference type="AlphaFoldDB" id="A0A517M4U3"/>
<dbReference type="Gene3D" id="3.30.1490.300">
    <property type="match status" value="1"/>
</dbReference>
<keyword evidence="2" id="KW-0812">Transmembrane</keyword>
<feature type="transmembrane region" description="Helical" evidence="2">
    <location>
        <begin position="318"/>
        <end position="337"/>
    </location>
</feature>